<reference evidence="2" key="1">
    <citation type="submission" date="2023-08" db="EMBL/GenBank/DDBJ databases">
        <authorList>
            <person name="Chen Y."/>
            <person name="Shah S."/>
            <person name="Dougan E. K."/>
            <person name="Thang M."/>
            <person name="Chan C."/>
        </authorList>
    </citation>
    <scope>NUCLEOTIDE SEQUENCE</scope>
</reference>
<organism evidence="2 3">
    <name type="scientific">Effrenium voratum</name>
    <dbReference type="NCBI Taxonomy" id="2562239"/>
    <lineage>
        <taxon>Eukaryota</taxon>
        <taxon>Sar</taxon>
        <taxon>Alveolata</taxon>
        <taxon>Dinophyceae</taxon>
        <taxon>Suessiales</taxon>
        <taxon>Symbiodiniaceae</taxon>
        <taxon>Effrenium</taxon>
    </lineage>
</organism>
<comment type="caution">
    <text evidence="2">The sequence shown here is derived from an EMBL/GenBank/DDBJ whole genome shotgun (WGS) entry which is preliminary data.</text>
</comment>
<feature type="region of interest" description="Disordered" evidence="1">
    <location>
        <begin position="454"/>
        <end position="483"/>
    </location>
</feature>
<name>A0AA36MKN3_9DINO</name>
<evidence type="ECO:0000313" key="3">
    <source>
        <dbReference type="Proteomes" id="UP001178507"/>
    </source>
</evidence>
<evidence type="ECO:0000313" key="2">
    <source>
        <dbReference type="EMBL" id="CAJ1375406.1"/>
    </source>
</evidence>
<evidence type="ECO:0000256" key="1">
    <source>
        <dbReference type="SAM" id="MobiDB-lite"/>
    </source>
</evidence>
<accession>A0AA36MKN3</accession>
<proteinExistence type="predicted"/>
<sequence>MRQMTGGIVLLPGTEISPDAALQDPQWDLEVLMAAAQWALRLMRRSLLGWLQLSLRCRNLRARSVGLAEHVVSATRRRTLQRWKLAARAEARYRSLAQQMPKALISLLRLWNQTARLHGKLHRLQRTCGVRERKAVLDAWKLKTAQTARQWRCLALQQLKLVARIRSKVLAAWRAQASLAAGLRRLRLQRLQRLQRFALTRFEALGAWRQLSRLWRRTRLEMKTYKRSMLSTLSHWKWLVSAEASLRALSCMQAKQAVRSSFSCWRLRHRASLKQTQMRTQMTGRCQQDLVASVRRWHCLVLRRLMASTHFYCLQAMMRLWHQVMKLSRVSRASKKQTVSDAFTLWRCLTMREIARRTQSKELITLAAYSGDGDSSMEVSDLLEVSATTYATNSGRDTSGEQCDTASAPAALDINRSLSDLSGLSVHSPEPQPFGASPEPTAFEVSPIPFSPFSKVSPRSRSLAIPSPARSRQPTPDRSDGCDGCDGTDWCTPVTPVSRGAKLPDAASGCKHCEAKPGHGPDHWKSEAKMVQAELWQTERNERCLIEAMRCWLSQCLQRRLQILAVQQAHVGACRRHLSSWRQLCTCLRHRQSCLLRCSWEHWQQLLKQCRLRTSVAEERAKQHRLVRIWRCWRMAANIFHLAVGQSQWKCHNIECQMKIELLCAWRFLILVKKQQSFHLNRELSLMASCHSAWRCYSRRMGRAVKLLRRVSLRASLREIWRLWQHFRLTSKLLTRMVQLLEADVDDSSPLSRREALRRWAAFEGQAMDATGNRPVELFVLKRMRNVQRLAGTMQLNGRRHARLLSQLLHCWRKVCLVHAVQLRSVQHQIEDLNRAFSFWIVGIRLMKSLQLQMYKHRRGVLCRALACWMHWQGRQHASQQVREASKVRTIGKTLQPWRFLQLAVTRNRTGTFTKDATAGTLLAWRAGVRISRQQRQLLWPLLGWRTLAKRACRKRLRCILRSWLGCSAGRAAVLRNALSGWQAAVTDTRRLRMLSCFTQWQRHYGAKCLAAQCSKRLRIAQLMATMNAWQRIISRHQAQQQLQTLHCGREATQVLRSWSSLQRSLFARKLLWNQLLRATCSLWRLCATLSHAEHSGLQRALNFWRAALLMVHLQLMQLCICAWRACSLAGRVQHHRLRQMFRTWIAFQQQSRQCRVSSCFTHWRMLTYVLHSRSNLVGLVWTFWLQSLADTAATIRKFQLHQHLQAWQRACWGQKAERALCKRAMRAWLRAVVAAHVAHSKMMRRSLFLWHVERCTTKVFDSTWSQWWLAVKAWKRQRLRRCLRLWRTCLSRELAAFLGAWRVQVSIARVPRVFHAWRAAVLLRRACRMVLAFGLQWWHLVSRRERSSKCTFWACWIALLEAERHMRLRHAMTSWRFVLGLRRLRCYILREVFGFWVSAREVRMRLERKMQRFWQSCERGMVMAAAVASRSVADVFQAWRFCGRIALVRREFFAKTLQESHQRPIRLAFDSFKMAHMQRRVIVSSPPVMSFRLDSRMASPSRRPLVEKLQLKQLRATMATVMEAWLQELKANKRRQVGLLQLHRLVLSRGFLPLQVQGGSCLPSPLAKGVAGTEPCKLHRLGAALLRSWHAAARRSFLSAWMLRWRCSAAGKSLCHKTQATALLAEVGAMPQIEQRREDLVLSFWARRPVGQINPPVIPARLDHEGPATGKSSVLLQEPAGHDD</sequence>
<keyword evidence="3" id="KW-1185">Reference proteome</keyword>
<gene>
    <name evidence="2" type="ORF">EVOR1521_LOCUS4689</name>
</gene>
<feature type="region of interest" description="Disordered" evidence="1">
    <location>
        <begin position="1658"/>
        <end position="1685"/>
    </location>
</feature>
<dbReference type="Proteomes" id="UP001178507">
    <property type="component" value="Unassembled WGS sequence"/>
</dbReference>
<protein>
    <submittedName>
        <fullName evidence="2">Uncharacterized protein</fullName>
    </submittedName>
</protein>
<dbReference type="EMBL" id="CAUJNA010000318">
    <property type="protein sequence ID" value="CAJ1375406.1"/>
    <property type="molecule type" value="Genomic_DNA"/>
</dbReference>
<feature type="region of interest" description="Disordered" evidence="1">
    <location>
        <begin position="422"/>
        <end position="442"/>
    </location>
</feature>